<dbReference type="InterPro" id="IPR000719">
    <property type="entry name" value="Prot_kinase_dom"/>
</dbReference>
<dbReference type="InterPro" id="IPR011009">
    <property type="entry name" value="Kinase-like_dom_sf"/>
</dbReference>
<keyword evidence="1" id="KW-0808">Transferase</keyword>
<feature type="region of interest" description="Disordered" evidence="6">
    <location>
        <begin position="51"/>
        <end position="85"/>
    </location>
</feature>
<feature type="compositionally biased region" description="Basic and acidic residues" evidence="6">
    <location>
        <begin position="227"/>
        <end position="242"/>
    </location>
</feature>
<keyword evidence="8" id="KW-1185">Reference proteome</keyword>
<evidence type="ECO:0000256" key="2">
    <source>
        <dbReference type="ARBA" id="ARBA00022741"/>
    </source>
</evidence>
<dbReference type="Pfam" id="PF00069">
    <property type="entry name" value="Pkinase"/>
    <property type="match status" value="1"/>
</dbReference>
<keyword evidence="2" id="KW-0547">Nucleotide-binding</keyword>
<feature type="region of interest" description="Disordered" evidence="6">
    <location>
        <begin position="164"/>
        <end position="184"/>
    </location>
</feature>
<dbReference type="PROSITE" id="PS00107">
    <property type="entry name" value="PROTEIN_KINASE_ATP"/>
    <property type="match status" value="1"/>
</dbReference>
<dbReference type="PANTHER" id="PTHR11042:SF91">
    <property type="entry name" value="EUKARYOTIC TRANSLATION INITIATION FACTOR 2-ALPHA KINASE"/>
    <property type="match status" value="1"/>
</dbReference>
<dbReference type="FunFam" id="3.30.200.20:FF:000706">
    <property type="entry name" value="Protein kinase"/>
    <property type="match status" value="1"/>
</dbReference>
<dbReference type="InterPro" id="IPR008271">
    <property type="entry name" value="Ser/Thr_kinase_AS"/>
</dbReference>
<accession>A0A2A6CI65</accession>
<reference evidence="7" key="2">
    <citation type="submission" date="2022-06" db="UniProtKB">
        <authorList>
            <consortium name="EnsemblMetazoa"/>
        </authorList>
    </citation>
    <scope>IDENTIFICATION</scope>
    <source>
        <strain evidence="7">PS312</strain>
    </source>
</reference>
<dbReference type="GO" id="GO:0005737">
    <property type="term" value="C:cytoplasm"/>
    <property type="evidence" value="ECO:0000318"/>
    <property type="project" value="GO_Central"/>
</dbReference>
<dbReference type="GO" id="GO:0006446">
    <property type="term" value="P:regulation of translational initiation"/>
    <property type="evidence" value="ECO:0000318"/>
    <property type="project" value="GO_Central"/>
</dbReference>
<dbReference type="SMART" id="SM00220">
    <property type="entry name" value="S_TKc"/>
    <property type="match status" value="1"/>
</dbReference>
<gene>
    <name evidence="7" type="primary">WBGene00276473</name>
</gene>
<dbReference type="OrthoDB" id="5864419at2759"/>
<evidence type="ECO:0000256" key="3">
    <source>
        <dbReference type="ARBA" id="ARBA00022777"/>
    </source>
</evidence>
<dbReference type="GO" id="GO:0005524">
    <property type="term" value="F:ATP binding"/>
    <property type="evidence" value="ECO:0007669"/>
    <property type="project" value="UniProtKB-UniRule"/>
</dbReference>
<dbReference type="SUPFAM" id="SSF56112">
    <property type="entry name" value="Protein kinase-like (PK-like)"/>
    <property type="match status" value="1"/>
</dbReference>
<dbReference type="PROSITE" id="PS50011">
    <property type="entry name" value="PROTEIN_KINASE_DOM"/>
    <property type="match status" value="1"/>
</dbReference>
<dbReference type="Gene3D" id="1.10.510.10">
    <property type="entry name" value="Transferase(Phosphotransferase) domain 1"/>
    <property type="match status" value="1"/>
</dbReference>
<evidence type="ECO:0000256" key="4">
    <source>
        <dbReference type="ARBA" id="ARBA00022840"/>
    </source>
</evidence>
<dbReference type="GO" id="GO:0017148">
    <property type="term" value="P:negative regulation of translation"/>
    <property type="evidence" value="ECO:0000318"/>
    <property type="project" value="GO_Central"/>
</dbReference>
<feature type="region of interest" description="Disordered" evidence="6">
    <location>
        <begin position="223"/>
        <end position="242"/>
    </location>
</feature>
<protein>
    <submittedName>
        <fullName evidence="7">Protein kinase domain-containing protein</fullName>
    </submittedName>
</protein>
<sequence length="721" mass="85865">MGDEELKRKNISPLWRRLHLELKAKIKEKKDKNNGAMRRPIEEEIERLKNEAARQKREKEEQRRFAVEFATKDAERRAREDELRKNREERVRIRREEEIRRLSIFQELAAEMAKKEADRKNREDASRKRLEEQRLKIEEEIRKEEERMEAERLEEMEKLKLAAEMAEKEAERQAREDASRKRMEEQRLKIEEEIRKEEERMEAERLEEMEKLKMEKLKLAAEMAENEAERQAREDASRKRMEEQRLKIEEEIRKEEERMEAERLEEMEKLRLAAEMPKKETERQTREDASRKKLEEEVRIRKEEEIRKKEEGRVKAERQKLMNENEAERQAKEDPLRKRLEEQRLKIEEEIRKEEEKFTAEKQLLRKSFRLVQSPELRNEIAIAHFENIVDNQAEFISSFMENYVPRKILGEGGFGCVFDADGILDRRKYAVKRIPVKGSGADKEKALQEVRILASLEHEGIVAYKWSWIESPPKGWQKKADEILLNKLQRKSTVEYRDDCSFIYIQMEVELSYPFENKLTLEFCAHSLADYVYYEKTRHLELAQYWFFGLIEAVEYLHSKNIIHRDLKPSNILFNEKDQKLKICDFGLVSNRVIKNGTEIDVTRTACGTAMYAAPEQFSSSYSAKVDIFSLGLILIELCVFMGIDIAQELFDSYRDGKPKNVLPKYPEAADLVRLMTNVNPSRRIDCGTILHHPFFWAKTKPEARLLETASSLRLKSVKT</sequence>
<feature type="region of interest" description="Disordered" evidence="6">
    <location>
        <begin position="309"/>
        <end position="335"/>
    </location>
</feature>
<accession>A0A8R1USU2</accession>
<proteinExistence type="inferred from homology"/>
<dbReference type="AlphaFoldDB" id="A0A2A6CI65"/>
<feature type="region of interest" description="Disordered" evidence="6">
    <location>
        <begin position="271"/>
        <end position="294"/>
    </location>
</feature>
<evidence type="ECO:0000313" key="7">
    <source>
        <dbReference type="EnsemblMetazoa" id="PPA38104.1"/>
    </source>
</evidence>
<dbReference type="InterPro" id="IPR017441">
    <property type="entry name" value="Protein_kinase_ATP_BS"/>
</dbReference>
<dbReference type="PROSITE" id="PS00108">
    <property type="entry name" value="PROTEIN_KINASE_ST"/>
    <property type="match status" value="1"/>
</dbReference>
<dbReference type="EnsemblMetazoa" id="PPA38104.1">
    <property type="protein sequence ID" value="PPA38104.1"/>
    <property type="gene ID" value="WBGene00276473"/>
</dbReference>
<dbReference type="Proteomes" id="UP000005239">
    <property type="component" value="Unassembled WGS sequence"/>
</dbReference>
<dbReference type="GO" id="GO:0004694">
    <property type="term" value="F:eukaryotic translation initiation factor 2alpha kinase activity"/>
    <property type="evidence" value="ECO:0000318"/>
    <property type="project" value="GO_Central"/>
</dbReference>
<name>A0A2A6CI65_PRIPA</name>
<keyword evidence="3" id="KW-0418">Kinase</keyword>
<reference evidence="8" key="1">
    <citation type="journal article" date="2008" name="Nat. Genet.">
        <title>The Pristionchus pacificus genome provides a unique perspective on nematode lifestyle and parasitism.</title>
        <authorList>
            <person name="Dieterich C."/>
            <person name="Clifton S.W."/>
            <person name="Schuster L.N."/>
            <person name="Chinwalla A."/>
            <person name="Delehaunty K."/>
            <person name="Dinkelacker I."/>
            <person name="Fulton L."/>
            <person name="Fulton R."/>
            <person name="Godfrey J."/>
            <person name="Minx P."/>
            <person name="Mitreva M."/>
            <person name="Roeseler W."/>
            <person name="Tian H."/>
            <person name="Witte H."/>
            <person name="Yang S.P."/>
            <person name="Wilson R.K."/>
            <person name="Sommer R.J."/>
        </authorList>
    </citation>
    <scope>NUCLEOTIDE SEQUENCE [LARGE SCALE GENOMIC DNA]</scope>
    <source>
        <strain evidence="8">PS312</strain>
    </source>
</reference>
<evidence type="ECO:0000256" key="1">
    <source>
        <dbReference type="ARBA" id="ARBA00022679"/>
    </source>
</evidence>
<comment type="similarity">
    <text evidence="5">Belongs to the protein kinase superfamily. Ser/Thr protein kinase family. GCN2 subfamily.</text>
</comment>
<dbReference type="PANTHER" id="PTHR11042">
    <property type="entry name" value="EUKARYOTIC TRANSLATION INITIATION FACTOR 2-ALPHA KINASE EIF2-ALPHA KINASE -RELATED"/>
    <property type="match status" value="1"/>
</dbReference>
<dbReference type="InterPro" id="IPR050339">
    <property type="entry name" value="CC_SR_Kinase"/>
</dbReference>
<keyword evidence="4" id="KW-0067">ATP-binding</keyword>
<evidence type="ECO:0000256" key="6">
    <source>
        <dbReference type="SAM" id="MobiDB-lite"/>
    </source>
</evidence>
<evidence type="ECO:0000256" key="5">
    <source>
        <dbReference type="ARBA" id="ARBA00037982"/>
    </source>
</evidence>
<organism evidence="7 8">
    <name type="scientific">Pristionchus pacificus</name>
    <name type="common">Parasitic nematode worm</name>
    <dbReference type="NCBI Taxonomy" id="54126"/>
    <lineage>
        <taxon>Eukaryota</taxon>
        <taxon>Metazoa</taxon>
        <taxon>Ecdysozoa</taxon>
        <taxon>Nematoda</taxon>
        <taxon>Chromadorea</taxon>
        <taxon>Rhabditida</taxon>
        <taxon>Rhabditina</taxon>
        <taxon>Diplogasteromorpha</taxon>
        <taxon>Diplogasteroidea</taxon>
        <taxon>Neodiplogasteridae</taxon>
        <taxon>Pristionchus</taxon>
    </lineage>
</organism>
<dbReference type="Gene3D" id="3.30.200.20">
    <property type="entry name" value="Phosphorylase Kinase, domain 1"/>
    <property type="match status" value="1"/>
</dbReference>
<dbReference type="GO" id="GO:0005634">
    <property type="term" value="C:nucleus"/>
    <property type="evidence" value="ECO:0000318"/>
    <property type="project" value="GO_Central"/>
</dbReference>
<evidence type="ECO:0000313" key="8">
    <source>
        <dbReference type="Proteomes" id="UP000005239"/>
    </source>
</evidence>